<dbReference type="PROSITE" id="PS50885">
    <property type="entry name" value="HAMP"/>
    <property type="match status" value="1"/>
</dbReference>
<keyword evidence="4" id="KW-0812">Transmembrane</keyword>
<dbReference type="Gene3D" id="1.10.287.950">
    <property type="entry name" value="Methyl-accepting chemotaxis protein"/>
    <property type="match status" value="1"/>
</dbReference>
<sequence>MSKKTSIRLYILIPVLLLGILSIFSNVMALFNLSKVNHTATKIADEYMVAITELDTIGQTAKDIHSLALSHIVATDFETMTSVVSKIEEEEAVLDNAMVEYGNQFAAEDTNFETMKADFQSFKDSIMILLAQSANQRTKDAYATANGQVAESAQKLNQDIDNVIAAIHTESDVQRQALSTANMVASFASLIIVIISIISVIAAVIVVARKILRPVTKAESELHEIIDGINSREGDLTRRLTIESNDEIGMLSRGINEFIERLQGIFIMITNNSTAMDKVVNDVMGSVKTSNDSASDLSALTEELSATMQEVANSAGMINNNTEQVRIEVDEMANKSREINEYSKTMKEHADVMEQNARENMDETNKKVDNILAALNQAITDSQSVDQVNSLTDDIMSIASQTNLLSLNASIEAARAGEAGKGFAVVADEIGGLAENSRQTAANIQEINSVVVNAVHNLADNANELVDYMQNSILPEFERFVEDGEKYKDNADYIESVMADFTNITEGFKDTFTEIAESISSITSAIEDGVKGVSSAAESTQNLVYDMDNISKRMDENQKIAGELEEETAIFTKI</sequence>
<organism evidence="7 8">
    <name type="scientific">Pseudobutyrivibrio xylanivorans</name>
    <dbReference type="NCBI Taxonomy" id="185007"/>
    <lineage>
        <taxon>Bacteria</taxon>
        <taxon>Bacillati</taxon>
        <taxon>Bacillota</taxon>
        <taxon>Clostridia</taxon>
        <taxon>Lachnospirales</taxon>
        <taxon>Lachnospiraceae</taxon>
        <taxon>Pseudobutyrivibrio</taxon>
    </lineage>
</organism>
<dbReference type="InterPro" id="IPR004089">
    <property type="entry name" value="MCPsignal_dom"/>
</dbReference>
<evidence type="ECO:0000259" key="5">
    <source>
        <dbReference type="PROSITE" id="PS50111"/>
    </source>
</evidence>
<dbReference type="Pfam" id="PF12729">
    <property type="entry name" value="4HB_MCP_1"/>
    <property type="match status" value="1"/>
</dbReference>
<dbReference type="GO" id="GO:0006935">
    <property type="term" value="P:chemotaxis"/>
    <property type="evidence" value="ECO:0007669"/>
    <property type="project" value="InterPro"/>
</dbReference>
<protein>
    <submittedName>
        <fullName evidence="7">Methyl-accepting chemotaxis protein</fullName>
    </submittedName>
</protein>
<dbReference type="RefSeq" id="WP_090161391.1">
    <property type="nucleotide sequence ID" value="NZ_FMWK01000003.1"/>
</dbReference>
<name>A0A1G5RTK8_PSEXY</name>
<feature type="domain" description="Methyl-accepting transducer" evidence="5">
    <location>
        <begin position="293"/>
        <end position="541"/>
    </location>
</feature>
<evidence type="ECO:0000259" key="6">
    <source>
        <dbReference type="PROSITE" id="PS50885"/>
    </source>
</evidence>
<dbReference type="InterPro" id="IPR003660">
    <property type="entry name" value="HAMP_dom"/>
</dbReference>
<keyword evidence="1 3" id="KW-0807">Transducer</keyword>
<dbReference type="GO" id="GO:0004888">
    <property type="term" value="F:transmembrane signaling receptor activity"/>
    <property type="evidence" value="ECO:0007669"/>
    <property type="project" value="InterPro"/>
</dbReference>
<proteinExistence type="inferred from homology"/>
<dbReference type="EMBL" id="FMWK01000003">
    <property type="protein sequence ID" value="SCZ77455.1"/>
    <property type="molecule type" value="Genomic_DNA"/>
</dbReference>
<dbReference type="Proteomes" id="UP000199428">
    <property type="component" value="Unassembled WGS sequence"/>
</dbReference>
<feature type="domain" description="HAMP" evidence="6">
    <location>
        <begin position="209"/>
        <end position="267"/>
    </location>
</feature>
<evidence type="ECO:0000256" key="3">
    <source>
        <dbReference type="PROSITE-ProRule" id="PRU00284"/>
    </source>
</evidence>
<dbReference type="SMART" id="SM00304">
    <property type="entry name" value="HAMP"/>
    <property type="match status" value="1"/>
</dbReference>
<dbReference type="PANTHER" id="PTHR32089">
    <property type="entry name" value="METHYL-ACCEPTING CHEMOTAXIS PROTEIN MCPB"/>
    <property type="match status" value="1"/>
</dbReference>
<dbReference type="InterPro" id="IPR024478">
    <property type="entry name" value="HlyB_4HB_MCP"/>
</dbReference>
<reference evidence="7 8" key="1">
    <citation type="submission" date="2016-10" db="EMBL/GenBank/DDBJ databases">
        <authorList>
            <person name="de Groot N.N."/>
        </authorList>
    </citation>
    <scope>NUCLEOTIDE SEQUENCE [LARGE SCALE GENOMIC DNA]</scope>
    <source>
        <strain evidence="7 8">DSM 10317</strain>
    </source>
</reference>
<dbReference type="PROSITE" id="PS50111">
    <property type="entry name" value="CHEMOTAXIS_TRANSDUC_2"/>
    <property type="match status" value="1"/>
</dbReference>
<dbReference type="InterPro" id="IPR004090">
    <property type="entry name" value="Chemotax_Me-accpt_rcpt"/>
</dbReference>
<evidence type="ECO:0000256" key="1">
    <source>
        <dbReference type="ARBA" id="ARBA00023224"/>
    </source>
</evidence>
<keyword evidence="4" id="KW-1133">Transmembrane helix</keyword>
<dbReference type="SUPFAM" id="SSF58104">
    <property type="entry name" value="Methyl-accepting chemotaxis protein (MCP) signaling domain"/>
    <property type="match status" value="1"/>
</dbReference>
<dbReference type="PRINTS" id="PR00260">
    <property type="entry name" value="CHEMTRNSDUCR"/>
</dbReference>
<dbReference type="PANTHER" id="PTHR32089:SF112">
    <property type="entry name" value="LYSOZYME-LIKE PROTEIN-RELATED"/>
    <property type="match status" value="1"/>
</dbReference>
<evidence type="ECO:0000256" key="4">
    <source>
        <dbReference type="SAM" id="Phobius"/>
    </source>
</evidence>
<keyword evidence="4" id="KW-0472">Membrane</keyword>
<dbReference type="CDD" id="cd06225">
    <property type="entry name" value="HAMP"/>
    <property type="match status" value="1"/>
</dbReference>
<dbReference type="Pfam" id="PF00015">
    <property type="entry name" value="MCPsignal"/>
    <property type="match status" value="1"/>
</dbReference>
<evidence type="ECO:0000313" key="7">
    <source>
        <dbReference type="EMBL" id="SCZ77455.1"/>
    </source>
</evidence>
<feature type="transmembrane region" description="Helical" evidence="4">
    <location>
        <begin position="7"/>
        <end position="31"/>
    </location>
</feature>
<dbReference type="GO" id="GO:0016020">
    <property type="term" value="C:membrane"/>
    <property type="evidence" value="ECO:0007669"/>
    <property type="project" value="InterPro"/>
</dbReference>
<evidence type="ECO:0000313" key="8">
    <source>
        <dbReference type="Proteomes" id="UP000199428"/>
    </source>
</evidence>
<dbReference type="SMART" id="SM00283">
    <property type="entry name" value="MA"/>
    <property type="match status" value="1"/>
</dbReference>
<dbReference type="GO" id="GO:0007165">
    <property type="term" value="P:signal transduction"/>
    <property type="evidence" value="ECO:0007669"/>
    <property type="project" value="UniProtKB-KW"/>
</dbReference>
<feature type="transmembrane region" description="Helical" evidence="4">
    <location>
        <begin position="183"/>
        <end position="208"/>
    </location>
</feature>
<comment type="similarity">
    <text evidence="2">Belongs to the methyl-accepting chemotaxis (MCP) protein family.</text>
</comment>
<dbReference type="AlphaFoldDB" id="A0A1G5RTK8"/>
<accession>A0A1G5RTK8</accession>
<gene>
    <name evidence="7" type="ORF">SAMN02910350_00774</name>
</gene>
<evidence type="ECO:0000256" key="2">
    <source>
        <dbReference type="ARBA" id="ARBA00029447"/>
    </source>
</evidence>
<dbReference type="Pfam" id="PF00672">
    <property type="entry name" value="HAMP"/>
    <property type="match status" value="1"/>
</dbReference>